<dbReference type="Pfam" id="PF08309">
    <property type="entry name" value="LVIVD"/>
    <property type="match status" value="2"/>
</dbReference>
<reference evidence="1 2" key="1">
    <citation type="submission" date="2019-02" db="EMBL/GenBank/DDBJ databases">
        <title>Genomic Encyclopedia of Type Strains, Phase IV (KMG-IV): sequencing the most valuable type-strain genomes for metagenomic binning, comparative biology and taxonomic classification.</title>
        <authorList>
            <person name="Goeker M."/>
        </authorList>
    </citation>
    <scope>NUCLEOTIDE SEQUENCE [LARGE SCALE GENOMIC DNA]</scope>
    <source>
        <strain evidence="1 2">K24</strain>
    </source>
</reference>
<evidence type="ECO:0008006" key="3">
    <source>
        <dbReference type="Google" id="ProtNLM"/>
    </source>
</evidence>
<dbReference type="InterPro" id="IPR013211">
    <property type="entry name" value="LVIVD"/>
</dbReference>
<organism evidence="1 2">
    <name type="scientific">Pigmentiphaga kullae</name>
    <dbReference type="NCBI Taxonomy" id="151784"/>
    <lineage>
        <taxon>Bacteria</taxon>
        <taxon>Pseudomonadati</taxon>
        <taxon>Pseudomonadota</taxon>
        <taxon>Betaproteobacteria</taxon>
        <taxon>Burkholderiales</taxon>
        <taxon>Alcaligenaceae</taxon>
        <taxon>Pigmentiphaga</taxon>
    </lineage>
</organism>
<accession>A0A4Q7NN64</accession>
<proteinExistence type="predicted"/>
<dbReference type="Proteomes" id="UP000292445">
    <property type="component" value="Unassembled WGS sequence"/>
</dbReference>
<gene>
    <name evidence="1" type="ORF">EV675_2712</name>
</gene>
<comment type="caution">
    <text evidence="1">The sequence shown here is derived from an EMBL/GenBank/DDBJ whole genome shotgun (WGS) entry which is preliminary data.</text>
</comment>
<keyword evidence="2" id="KW-1185">Reference proteome</keyword>
<sequence length="416" mass="46484">MVTSFQGQRPYSGRVMSHNMKLLSHHELEGFGGLGEGIAIQLADDGRRILWMAHEAAPKDFSGVDVSDPRNPRLIVQTELPHMKVRANSLDVVGNLMVVARQVKEAGLKPAGFDVFDISKPEAPRLLSHFDCSGPWSRGVHAVWFVDGKTVHMASGAPDFQPRNPKDDQFYRIVDVSDPTKPREVGRWWYPGTREGDDAPSPGRLPALFDNGFRAHNTNVFPQRPDRAYVGYIDGGAIVLDISDLSDIRLVSHWNHSPPFNGFTHTVLPLFDRDLWVVTDEAVKNDATDWPKLVWMVDARLESNPVPISTFPAPPYETFAKRGGFSGAHNLHENLPLPCSFQSQTHLVGTFFNAGVRVYDATNPYQVEEVAYFVPATPPLAPRGAIQLNDVYVDERRVIYTVDRYNGGLYILEANF</sequence>
<protein>
    <recommendedName>
        <fullName evidence="3">LVIVD repeat-containing protein</fullName>
    </recommendedName>
</protein>
<evidence type="ECO:0000313" key="1">
    <source>
        <dbReference type="EMBL" id="RZS86664.1"/>
    </source>
</evidence>
<dbReference type="EMBL" id="SGXC01000001">
    <property type="protein sequence ID" value="RZS86664.1"/>
    <property type="molecule type" value="Genomic_DNA"/>
</dbReference>
<dbReference type="AlphaFoldDB" id="A0A4Q7NN64"/>
<name>A0A4Q7NN64_9BURK</name>
<evidence type="ECO:0000313" key="2">
    <source>
        <dbReference type="Proteomes" id="UP000292445"/>
    </source>
</evidence>